<dbReference type="Proteomes" id="UP000734854">
    <property type="component" value="Unassembled WGS sequence"/>
</dbReference>
<evidence type="ECO:0000256" key="1">
    <source>
        <dbReference type="SAM" id="Phobius"/>
    </source>
</evidence>
<evidence type="ECO:0000313" key="4">
    <source>
        <dbReference type="Proteomes" id="UP000734854"/>
    </source>
</evidence>
<dbReference type="Pfam" id="PF05699">
    <property type="entry name" value="Dimer_Tnp_hAT"/>
    <property type="match status" value="1"/>
</dbReference>
<dbReference type="PANTHER" id="PTHR23272:SF187">
    <property type="entry name" value="AC9 TRANSPOSASE-RELATED"/>
    <property type="match status" value="1"/>
</dbReference>
<keyword evidence="4" id="KW-1185">Reference proteome</keyword>
<dbReference type="InterPro" id="IPR036259">
    <property type="entry name" value="MFS_trans_sf"/>
</dbReference>
<sequence>MDVKTRWNATYKMLEVALKYRRVFERMTEEWLRFMNYFSEKDDKGKERIGPPNGDDWEISKAFVHFLKKFYDATLELSASKSPTSQLLYQTMIALQVEIDRKRHDDSNPILKEVACAMKNKLQMMKVIFRKLGGTPTSVKEFVDSVKQSLVTLWMEYKGINDILNVESQDMQIECDDGYGDTSGGGGPGGGLCDELFDDVEAQNEEEQLQEISNEVDKYLADEIEKRYNQSFNLLEWWKGSETRYPILSMIAKDVFSIPCSTVASESAFSLGKRIVDPFRSSLSPKMVEALVCTSDWLRAEEFSFWKDPTDDDLELYKEIEEIEKSPLRWITNSDLATCGLGAIQVVATGVTTWLTDRAGSKNSSYNLHCRNGRSLLLGVFLQESYPYHVMSILSLVGLVAFVVSFSLGLGAIPWIIMLCLRTVVQRKLNLHSESCRQCSNTCEQVDAVCGNNDCKFAFELDLWRLKFCYHVLLSEN</sequence>
<accession>A0A8J5C266</accession>
<proteinExistence type="predicted"/>
<dbReference type="Gene3D" id="1.20.1250.20">
    <property type="entry name" value="MFS general substrate transporter like domains"/>
    <property type="match status" value="1"/>
</dbReference>
<keyword evidence="1" id="KW-0472">Membrane</keyword>
<dbReference type="EMBL" id="JACMSC010000022">
    <property type="protein sequence ID" value="KAG6469376.1"/>
    <property type="molecule type" value="Genomic_DNA"/>
</dbReference>
<dbReference type="GO" id="GO:0046983">
    <property type="term" value="F:protein dimerization activity"/>
    <property type="evidence" value="ECO:0007669"/>
    <property type="project" value="InterPro"/>
</dbReference>
<keyword evidence="1" id="KW-1133">Transmembrane helix</keyword>
<dbReference type="PANTHER" id="PTHR23272">
    <property type="entry name" value="BED FINGER-RELATED"/>
    <property type="match status" value="1"/>
</dbReference>
<keyword evidence="1" id="KW-0812">Transmembrane</keyword>
<reference evidence="3 4" key="1">
    <citation type="submission" date="2020-08" db="EMBL/GenBank/DDBJ databases">
        <title>Plant Genome Project.</title>
        <authorList>
            <person name="Zhang R.-G."/>
        </authorList>
    </citation>
    <scope>NUCLEOTIDE SEQUENCE [LARGE SCALE GENOMIC DNA]</scope>
    <source>
        <tissue evidence="3">Rhizome</tissue>
    </source>
</reference>
<dbReference type="InterPro" id="IPR008906">
    <property type="entry name" value="HATC_C_dom"/>
</dbReference>
<comment type="caution">
    <text evidence="3">The sequence shown here is derived from an EMBL/GenBank/DDBJ whole genome shotgun (WGS) entry which is preliminary data.</text>
</comment>
<dbReference type="AlphaFoldDB" id="A0A8J5C266"/>
<organism evidence="3 4">
    <name type="scientific">Zingiber officinale</name>
    <name type="common">Ginger</name>
    <name type="synonym">Amomum zingiber</name>
    <dbReference type="NCBI Taxonomy" id="94328"/>
    <lineage>
        <taxon>Eukaryota</taxon>
        <taxon>Viridiplantae</taxon>
        <taxon>Streptophyta</taxon>
        <taxon>Embryophyta</taxon>
        <taxon>Tracheophyta</taxon>
        <taxon>Spermatophyta</taxon>
        <taxon>Magnoliopsida</taxon>
        <taxon>Liliopsida</taxon>
        <taxon>Zingiberales</taxon>
        <taxon>Zingiberaceae</taxon>
        <taxon>Zingiber</taxon>
    </lineage>
</organism>
<gene>
    <name evidence="3" type="ORF">ZIOFF_074091</name>
</gene>
<dbReference type="SUPFAM" id="SSF53098">
    <property type="entry name" value="Ribonuclease H-like"/>
    <property type="match status" value="1"/>
</dbReference>
<protein>
    <recommendedName>
        <fullName evidence="2">HAT C-terminal dimerisation domain-containing protein</fullName>
    </recommendedName>
</protein>
<evidence type="ECO:0000259" key="2">
    <source>
        <dbReference type="Pfam" id="PF05699"/>
    </source>
</evidence>
<name>A0A8J5C266_ZINOF</name>
<feature type="domain" description="HAT C-terminal dimerisation" evidence="2">
    <location>
        <begin position="215"/>
        <end position="298"/>
    </location>
</feature>
<feature type="transmembrane region" description="Helical" evidence="1">
    <location>
        <begin position="393"/>
        <end position="421"/>
    </location>
</feature>
<evidence type="ECO:0000313" key="3">
    <source>
        <dbReference type="EMBL" id="KAG6469376.1"/>
    </source>
</evidence>
<dbReference type="InterPro" id="IPR012337">
    <property type="entry name" value="RNaseH-like_sf"/>
</dbReference>